<evidence type="ECO:0008006" key="4">
    <source>
        <dbReference type="Google" id="ProtNLM"/>
    </source>
</evidence>
<comment type="caution">
    <text evidence="2">The sequence shown here is derived from an EMBL/GenBank/DDBJ whole genome shotgun (WGS) entry which is preliminary data.</text>
</comment>
<reference evidence="3" key="1">
    <citation type="journal article" date="2023" name="Mol. Phylogenet. Evol.">
        <title>Genome-scale phylogeny and comparative genomics of the fungal order Sordariales.</title>
        <authorList>
            <person name="Hensen N."/>
            <person name="Bonometti L."/>
            <person name="Westerberg I."/>
            <person name="Brannstrom I.O."/>
            <person name="Guillou S."/>
            <person name="Cros-Aarteil S."/>
            <person name="Calhoun S."/>
            <person name="Haridas S."/>
            <person name="Kuo A."/>
            <person name="Mondo S."/>
            <person name="Pangilinan J."/>
            <person name="Riley R."/>
            <person name="LaButti K."/>
            <person name="Andreopoulos B."/>
            <person name="Lipzen A."/>
            <person name="Chen C."/>
            <person name="Yan M."/>
            <person name="Daum C."/>
            <person name="Ng V."/>
            <person name="Clum A."/>
            <person name="Steindorff A."/>
            <person name="Ohm R.A."/>
            <person name="Martin F."/>
            <person name="Silar P."/>
            <person name="Natvig D.O."/>
            <person name="Lalanne C."/>
            <person name="Gautier V."/>
            <person name="Ament-Velasquez S.L."/>
            <person name="Kruys A."/>
            <person name="Hutchinson M.I."/>
            <person name="Powell A.J."/>
            <person name="Barry K."/>
            <person name="Miller A.N."/>
            <person name="Grigoriev I.V."/>
            <person name="Debuchy R."/>
            <person name="Gladieux P."/>
            <person name="Hiltunen Thoren M."/>
            <person name="Johannesson H."/>
        </authorList>
    </citation>
    <scope>NUCLEOTIDE SEQUENCE [LARGE SCALE GENOMIC DNA]</scope>
    <source>
        <strain evidence="3">CBS 284.82</strain>
    </source>
</reference>
<dbReference type="AlphaFoldDB" id="A0AAN6P8U4"/>
<organism evidence="2 3">
    <name type="scientific">Parachaetomium inaequale</name>
    <dbReference type="NCBI Taxonomy" id="2588326"/>
    <lineage>
        <taxon>Eukaryota</taxon>
        <taxon>Fungi</taxon>
        <taxon>Dikarya</taxon>
        <taxon>Ascomycota</taxon>
        <taxon>Pezizomycotina</taxon>
        <taxon>Sordariomycetes</taxon>
        <taxon>Sordariomycetidae</taxon>
        <taxon>Sordariales</taxon>
        <taxon>Chaetomiaceae</taxon>
        <taxon>Parachaetomium</taxon>
    </lineage>
</organism>
<evidence type="ECO:0000313" key="3">
    <source>
        <dbReference type="Proteomes" id="UP001303115"/>
    </source>
</evidence>
<protein>
    <recommendedName>
        <fullName evidence="4">Ig-like domain-containing protein</fullName>
    </recommendedName>
</protein>
<proteinExistence type="predicted"/>
<dbReference type="EMBL" id="MU854752">
    <property type="protein sequence ID" value="KAK4031592.1"/>
    <property type="molecule type" value="Genomic_DNA"/>
</dbReference>
<dbReference type="Proteomes" id="UP001303115">
    <property type="component" value="Unassembled WGS sequence"/>
</dbReference>
<accession>A0AAN6P8U4</accession>
<keyword evidence="3" id="KW-1185">Reference proteome</keyword>
<name>A0AAN6P8U4_9PEZI</name>
<gene>
    <name evidence="2" type="ORF">C8A01DRAFT_51380</name>
</gene>
<feature type="chain" id="PRO_5042910530" description="Ig-like domain-containing protein" evidence="1">
    <location>
        <begin position="25"/>
        <end position="181"/>
    </location>
</feature>
<evidence type="ECO:0000313" key="2">
    <source>
        <dbReference type="EMBL" id="KAK4031592.1"/>
    </source>
</evidence>
<feature type="signal peptide" evidence="1">
    <location>
        <begin position="1"/>
        <end position="24"/>
    </location>
</feature>
<evidence type="ECO:0000256" key="1">
    <source>
        <dbReference type="SAM" id="SignalP"/>
    </source>
</evidence>
<sequence length="181" mass="19004">MRSLHPLLGSALAALVMLWPAVNATPAPYRGTVASTAVRETTPTCSDGATIENLWLVEQLNVTHTTDELVQPGSASWTLTNTLTNTTERLNCTLRANYICEMNGTPGDDSFHIWLQINLNLATFTLNQSLPCGSEAAPGSAYAIGTAEVYLVCGAGNISCYGDDDGGGSADGLVTVTRIAP</sequence>
<keyword evidence="1" id="KW-0732">Signal</keyword>